<protein>
    <recommendedName>
        <fullName evidence="2">DUF7703 domain-containing protein</fullName>
    </recommendedName>
</protein>
<organism evidence="3 4">
    <name type="scientific">Clohesyomyces aquaticus</name>
    <dbReference type="NCBI Taxonomy" id="1231657"/>
    <lineage>
        <taxon>Eukaryota</taxon>
        <taxon>Fungi</taxon>
        <taxon>Dikarya</taxon>
        <taxon>Ascomycota</taxon>
        <taxon>Pezizomycotina</taxon>
        <taxon>Dothideomycetes</taxon>
        <taxon>Pleosporomycetidae</taxon>
        <taxon>Pleosporales</taxon>
        <taxon>Lindgomycetaceae</taxon>
        <taxon>Clohesyomyces</taxon>
    </lineage>
</organism>
<sequence length="349" mass="39604">MFKASNCTFAPENGITGGNYDSYGANRIIPRSMTAFTAIAWYNAIETLVLIFIVFKRYSGLYFWSLLITSLGIVPYASGAWMKQNNVNHNEHLTEALLTIGWVIMVPGQSLVLYSRLHLISQHHKLLRFILWIIIINAVVLCVPTSTLNLRQFTKHPEPYSQGYVIMEKIQMTIFTAQEVFISFVYFYEIRIVMKEIFDGATRKIMWQLVAMNVLLLVLDAALLTVEFLNFYMIETTFKSLVYSVKLKVEFGVLSQIVSIIQSKSQENSLTLVIPKSKSSGGDVEAEAASTFDCEVQVTQRNLPPEWRLSMASRGMITPDLLEIQRGREIESPTHSLSSVEKMYPGRLG</sequence>
<dbReference type="OrthoDB" id="405906at2759"/>
<dbReference type="STRING" id="1231657.A0A1Y2AAP7"/>
<accession>A0A1Y2AAP7</accession>
<dbReference type="AlphaFoldDB" id="A0A1Y2AAP7"/>
<dbReference type="PANTHER" id="PTHR37013:SF3">
    <property type="entry name" value="INTEGRAL MEMBRANE PROTEIN (AFU_ORTHOLOGUE AFUA_1G05950)"/>
    <property type="match status" value="1"/>
</dbReference>
<evidence type="ECO:0000313" key="3">
    <source>
        <dbReference type="EMBL" id="ORY19598.1"/>
    </source>
</evidence>
<reference evidence="3 4" key="1">
    <citation type="submission" date="2016-07" db="EMBL/GenBank/DDBJ databases">
        <title>Pervasive Adenine N6-methylation of Active Genes in Fungi.</title>
        <authorList>
            <consortium name="DOE Joint Genome Institute"/>
            <person name="Mondo S.J."/>
            <person name="Dannebaum R.O."/>
            <person name="Kuo R.C."/>
            <person name="Labutti K."/>
            <person name="Haridas S."/>
            <person name="Kuo A."/>
            <person name="Salamov A."/>
            <person name="Ahrendt S.R."/>
            <person name="Lipzen A."/>
            <person name="Sullivan W."/>
            <person name="Andreopoulos W.B."/>
            <person name="Clum A."/>
            <person name="Lindquist E."/>
            <person name="Daum C."/>
            <person name="Ramamoorthy G.K."/>
            <person name="Gryganskyi A."/>
            <person name="Culley D."/>
            <person name="Magnuson J.K."/>
            <person name="James T.Y."/>
            <person name="O'Malley M.A."/>
            <person name="Stajich J.E."/>
            <person name="Spatafora J.W."/>
            <person name="Visel A."/>
            <person name="Grigoriev I.V."/>
        </authorList>
    </citation>
    <scope>NUCLEOTIDE SEQUENCE [LARGE SCALE GENOMIC DNA]</scope>
    <source>
        <strain evidence="3 4">CBS 115471</strain>
    </source>
</reference>
<comment type="caution">
    <text evidence="3">The sequence shown here is derived from an EMBL/GenBank/DDBJ whole genome shotgun (WGS) entry which is preliminary data.</text>
</comment>
<feature type="domain" description="DUF7703" evidence="2">
    <location>
        <begin position="32"/>
        <end position="261"/>
    </location>
</feature>
<feature type="transmembrane region" description="Helical" evidence="1">
    <location>
        <begin position="170"/>
        <end position="188"/>
    </location>
</feature>
<dbReference type="InterPro" id="IPR056120">
    <property type="entry name" value="DUF7703"/>
</dbReference>
<keyword evidence="1" id="KW-0472">Membrane</keyword>
<dbReference type="Pfam" id="PF24802">
    <property type="entry name" value="DUF7703"/>
    <property type="match status" value="1"/>
</dbReference>
<feature type="transmembrane region" description="Helical" evidence="1">
    <location>
        <begin position="126"/>
        <end position="150"/>
    </location>
</feature>
<keyword evidence="4" id="KW-1185">Reference proteome</keyword>
<dbReference type="PANTHER" id="PTHR37013">
    <property type="entry name" value="INTEGRAL MEMBRANE PROTEIN (AFU_ORTHOLOGUE AFUA_1G05950)-RELATED"/>
    <property type="match status" value="1"/>
</dbReference>
<evidence type="ECO:0000259" key="2">
    <source>
        <dbReference type="Pfam" id="PF24802"/>
    </source>
</evidence>
<feature type="transmembrane region" description="Helical" evidence="1">
    <location>
        <begin position="93"/>
        <end position="114"/>
    </location>
</feature>
<dbReference type="EMBL" id="MCFA01000002">
    <property type="protein sequence ID" value="ORY19598.1"/>
    <property type="molecule type" value="Genomic_DNA"/>
</dbReference>
<feature type="transmembrane region" description="Helical" evidence="1">
    <location>
        <begin position="209"/>
        <end position="234"/>
    </location>
</feature>
<evidence type="ECO:0000313" key="4">
    <source>
        <dbReference type="Proteomes" id="UP000193144"/>
    </source>
</evidence>
<keyword evidence="1" id="KW-1133">Transmembrane helix</keyword>
<keyword evidence="1" id="KW-0812">Transmembrane</keyword>
<gene>
    <name evidence="3" type="ORF">BCR34DRAFT_471821</name>
</gene>
<evidence type="ECO:0000256" key="1">
    <source>
        <dbReference type="SAM" id="Phobius"/>
    </source>
</evidence>
<dbReference type="Proteomes" id="UP000193144">
    <property type="component" value="Unassembled WGS sequence"/>
</dbReference>
<name>A0A1Y2AAP7_9PLEO</name>
<proteinExistence type="predicted"/>
<feature type="transmembrane region" description="Helical" evidence="1">
    <location>
        <begin position="61"/>
        <end position="81"/>
    </location>
</feature>
<feature type="transmembrane region" description="Helical" evidence="1">
    <location>
        <begin position="33"/>
        <end position="54"/>
    </location>
</feature>